<dbReference type="KEGG" id="same:SAMCFNEI73_pC1733"/>
<sequence>MNTGKEELAWRALPDDFDTAEPSGLHPNEGRLKLILQAKTCL</sequence>
<dbReference type="Proteomes" id="UP000182306">
    <property type="component" value="Plasmid C"/>
</dbReference>
<keyword evidence="1" id="KW-0614">Plasmid</keyword>
<proteinExistence type="predicted"/>
<gene>
    <name evidence="1" type="ORF">SAMCFNEI73_pC1733</name>
</gene>
<evidence type="ECO:0000313" key="2">
    <source>
        <dbReference type="Proteomes" id="UP000182306"/>
    </source>
</evidence>
<geneLocation type="plasmid" evidence="1 2">
    <name>C</name>
</geneLocation>
<organism evidence="1 2">
    <name type="scientific">Sinorhizobium americanum</name>
    <dbReference type="NCBI Taxonomy" id="194963"/>
    <lineage>
        <taxon>Bacteria</taxon>
        <taxon>Pseudomonadati</taxon>
        <taxon>Pseudomonadota</taxon>
        <taxon>Alphaproteobacteria</taxon>
        <taxon>Hyphomicrobiales</taxon>
        <taxon>Rhizobiaceae</taxon>
        <taxon>Sinorhizobium/Ensifer group</taxon>
        <taxon>Sinorhizobium</taxon>
    </lineage>
</organism>
<protein>
    <submittedName>
        <fullName evidence="1">Uncharacterized protein</fullName>
    </submittedName>
</protein>
<dbReference type="EMBL" id="CP013110">
    <property type="protein sequence ID" value="APG95437.1"/>
    <property type="molecule type" value="Genomic_DNA"/>
</dbReference>
<dbReference type="AlphaFoldDB" id="A0A1L3LZA0"/>
<name>A0A1L3LZA0_9HYPH</name>
<accession>A0A1L3LZA0</accession>
<keyword evidence="2" id="KW-1185">Reference proteome</keyword>
<reference evidence="1 2" key="1">
    <citation type="submission" date="2015-10" db="EMBL/GenBank/DDBJ databases">
        <title>Genomic differences between typical nodule nitrogen-fixing rhizobial strains and those coming from bean seeds.</title>
        <authorList>
            <person name="Peralta H."/>
            <person name="Aguilar-Vera A."/>
            <person name="Diaz R."/>
            <person name="Mora Y."/>
            <person name="Martinez-Batallar G."/>
            <person name="Salazar E."/>
            <person name="Vargas-Lagunas C."/>
            <person name="Encarnacion S."/>
            <person name="Girard L."/>
            <person name="Mora J."/>
        </authorList>
    </citation>
    <scope>NUCLEOTIDE SEQUENCE [LARGE SCALE GENOMIC DNA]</scope>
    <source>
        <strain evidence="1 2">CFNEI 73</strain>
        <plasmid evidence="1 2">C</plasmid>
    </source>
</reference>
<evidence type="ECO:0000313" key="1">
    <source>
        <dbReference type="EMBL" id="APG95437.1"/>
    </source>
</evidence>